<proteinExistence type="predicted"/>
<comment type="caution">
    <text evidence="2">The sequence shown here is derived from an EMBL/GenBank/DDBJ whole genome shotgun (WGS) entry which is preliminary data.</text>
</comment>
<dbReference type="RefSeq" id="XP_007765718.1">
    <property type="nucleotide sequence ID" value="XM_007767528.1"/>
</dbReference>
<dbReference type="EMBL" id="JH711575">
    <property type="protein sequence ID" value="EIW83843.1"/>
    <property type="molecule type" value="Genomic_DNA"/>
</dbReference>
<gene>
    <name evidence="2" type="ORF">CONPUDRAFT_150896</name>
</gene>
<evidence type="ECO:0000256" key="1">
    <source>
        <dbReference type="SAM" id="MobiDB-lite"/>
    </source>
</evidence>
<accession>A0A5M3MXF3</accession>
<sequence length="58" mass="5998">MSVGAASVPSQLERECLTDASPDWAQRLPNSITSRAPGVLATHEGVMRSCALDQAGTG</sequence>
<reference evidence="3" key="1">
    <citation type="journal article" date="2012" name="Science">
        <title>The Paleozoic origin of enzymatic lignin decomposition reconstructed from 31 fungal genomes.</title>
        <authorList>
            <person name="Floudas D."/>
            <person name="Binder M."/>
            <person name="Riley R."/>
            <person name="Barry K."/>
            <person name="Blanchette R.A."/>
            <person name="Henrissat B."/>
            <person name="Martinez A.T."/>
            <person name="Otillar R."/>
            <person name="Spatafora J.W."/>
            <person name="Yadav J.S."/>
            <person name="Aerts A."/>
            <person name="Benoit I."/>
            <person name="Boyd A."/>
            <person name="Carlson A."/>
            <person name="Copeland A."/>
            <person name="Coutinho P.M."/>
            <person name="de Vries R.P."/>
            <person name="Ferreira P."/>
            <person name="Findley K."/>
            <person name="Foster B."/>
            <person name="Gaskell J."/>
            <person name="Glotzer D."/>
            <person name="Gorecki P."/>
            <person name="Heitman J."/>
            <person name="Hesse C."/>
            <person name="Hori C."/>
            <person name="Igarashi K."/>
            <person name="Jurgens J.A."/>
            <person name="Kallen N."/>
            <person name="Kersten P."/>
            <person name="Kohler A."/>
            <person name="Kuees U."/>
            <person name="Kumar T.K.A."/>
            <person name="Kuo A."/>
            <person name="LaButti K."/>
            <person name="Larrondo L.F."/>
            <person name="Lindquist E."/>
            <person name="Ling A."/>
            <person name="Lombard V."/>
            <person name="Lucas S."/>
            <person name="Lundell T."/>
            <person name="Martin R."/>
            <person name="McLaughlin D.J."/>
            <person name="Morgenstern I."/>
            <person name="Morin E."/>
            <person name="Murat C."/>
            <person name="Nagy L.G."/>
            <person name="Nolan M."/>
            <person name="Ohm R.A."/>
            <person name="Patyshakuliyeva A."/>
            <person name="Rokas A."/>
            <person name="Ruiz-Duenas F.J."/>
            <person name="Sabat G."/>
            <person name="Salamov A."/>
            <person name="Samejima M."/>
            <person name="Schmutz J."/>
            <person name="Slot J.C."/>
            <person name="St John F."/>
            <person name="Stenlid J."/>
            <person name="Sun H."/>
            <person name="Sun S."/>
            <person name="Syed K."/>
            <person name="Tsang A."/>
            <person name="Wiebenga A."/>
            <person name="Young D."/>
            <person name="Pisabarro A."/>
            <person name="Eastwood D.C."/>
            <person name="Martin F."/>
            <person name="Cullen D."/>
            <person name="Grigoriev I.V."/>
            <person name="Hibbett D.S."/>
        </authorList>
    </citation>
    <scope>NUCLEOTIDE SEQUENCE [LARGE SCALE GENOMIC DNA]</scope>
    <source>
        <strain evidence="3">RWD-64-598 SS2</strain>
    </source>
</reference>
<name>A0A5M3MXF3_CONPW</name>
<dbReference type="KEGG" id="cput:CONPUDRAFT_150896"/>
<evidence type="ECO:0000313" key="3">
    <source>
        <dbReference type="Proteomes" id="UP000053558"/>
    </source>
</evidence>
<organism evidence="2 3">
    <name type="scientific">Coniophora puteana (strain RWD-64-598)</name>
    <name type="common">Brown rot fungus</name>
    <dbReference type="NCBI Taxonomy" id="741705"/>
    <lineage>
        <taxon>Eukaryota</taxon>
        <taxon>Fungi</taxon>
        <taxon>Dikarya</taxon>
        <taxon>Basidiomycota</taxon>
        <taxon>Agaricomycotina</taxon>
        <taxon>Agaricomycetes</taxon>
        <taxon>Agaricomycetidae</taxon>
        <taxon>Boletales</taxon>
        <taxon>Coniophorineae</taxon>
        <taxon>Coniophoraceae</taxon>
        <taxon>Coniophora</taxon>
    </lineage>
</organism>
<dbReference type="Proteomes" id="UP000053558">
    <property type="component" value="Unassembled WGS sequence"/>
</dbReference>
<dbReference type="GeneID" id="19202773"/>
<evidence type="ECO:0000313" key="2">
    <source>
        <dbReference type="EMBL" id="EIW83843.1"/>
    </source>
</evidence>
<protein>
    <submittedName>
        <fullName evidence="2">Uncharacterized protein</fullName>
    </submittedName>
</protein>
<dbReference type="AlphaFoldDB" id="A0A5M3MXF3"/>
<keyword evidence="3" id="KW-1185">Reference proteome</keyword>
<feature type="region of interest" description="Disordered" evidence="1">
    <location>
        <begin position="1"/>
        <end position="22"/>
    </location>
</feature>